<dbReference type="GO" id="GO:0005737">
    <property type="term" value="C:cytoplasm"/>
    <property type="evidence" value="ECO:0007669"/>
    <property type="project" value="TreeGrafter"/>
</dbReference>
<dbReference type="InterPro" id="IPR005607">
    <property type="entry name" value="BSD_dom"/>
</dbReference>
<name>A0A0B2QIY0_GLYSO</name>
<dbReference type="PANTHER" id="PTHR16019:SF5">
    <property type="entry name" value="BSD DOMAIN-CONTAINING PROTEIN 1"/>
    <property type="match status" value="1"/>
</dbReference>
<dbReference type="InterPro" id="IPR051494">
    <property type="entry name" value="BSD_domain-containing"/>
</dbReference>
<dbReference type="Proteomes" id="UP000053555">
    <property type="component" value="Unassembled WGS sequence"/>
</dbReference>
<dbReference type="AlphaFoldDB" id="A0A0B2QIY0"/>
<reference evidence="3" key="1">
    <citation type="submission" date="2014-07" db="EMBL/GenBank/DDBJ databases">
        <title>Identification of a novel salt tolerance gene in wild soybean by whole-genome sequencing.</title>
        <authorList>
            <person name="Lam H.-M."/>
            <person name="Qi X."/>
            <person name="Li M.-W."/>
            <person name="Liu X."/>
            <person name="Xie M."/>
            <person name="Ni M."/>
            <person name="Xu X."/>
        </authorList>
    </citation>
    <scope>NUCLEOTIDE SEQUENCE [LARGE SCALE GENOMIC DNA]</scope>
    <source>
        <tissue evidence="3">Root</tissue>
    </source>
</reference>
<dbReference type="PANTHER" id="PTHR16019">
    <property type="entry name" value="SYNAPSE-ASSOCIATED PROTEIN"/>
    <property type="match status" value="1"/>
</dbReference>
<feature type="region of interest" description="Disordered" evidence="1">
    <location>
        <begin position="1"/>
        <end position="46"/>
    </location>
</feature>
<dbReference type="EMBL" id="QZWG01000003">
    <property type="protein sequence ID" value="RZC20764.1"/>
    <property type="molecule type" value="Genomic_DNA"/>
</dbReference>
<reference evidence="4 5" key="2">
    <citation type="submission" date="2018-09" db="EMBL/GenBank/DDBJ databases">
        <title>A high-quality reference genome of wild soybean provides a powerful tool to mine soybean genomes.</title>
        <authorList>
            <person name="Xie M."/>
            <person name="Chung C.Y.L."/>
            <person name="Li M.-W."/>
            <person name="Wong F.-L."/>
            <person name="Chan T.-F."/>
            <person name="Lam H.-M."/>
        </authorList>
    </citation>
    <scope>NUCLEOTIDE SEQUENCE [LARGE SCALE GENOMIC DNA]</scope>
    <source>
        <strain evidence="5">cv. W05</strain>
        <tissue evidence="4">Hypocotyl of etiolated seedlings</tissue>
    </source>
</reference>
<dbReference type="Pfam" id="PF03909">
    <property type="entry name" value="BSD"/>
    <property type="match status" value="1"/>
</dbReference>
<accession>A0A0B2QIY0</accession>
<dbReference type="SUPFAM" id="SSF140383">
    <property type="entry name" value="BSD domain-like"/>
    <property type="match status" value="1"/>
</dbReference>
<evidence type="ECO:0000313" key="5">
    <source>
        <dbReference type="Proteomes" id="UP000289340"/>
    </source>
</evidence>
<dbReference type="InterPro" id="IPR035925">
    <property type="entry name" value="BSD_dom_sf"/>
</dbReference>
<feature type="compositionally biased region" description="Acidic residues" evidence="1">
    <location>
        <begin position="239"/>
        <end position="255"/>
    </location>
</feature>
<dbReference type="Gene3D" id="1.10.3970.10">
    <property type="entry name" value="BSD domain"/>
    <property type="match status" value="1"/>
</dbReference>
<feature type="domain" description="BSD" evidence="2">
    <location>
        <begin position="170"/>
        <end position="222"/>
    </location>
</feature>
<dbReference type="SMR" id="A0A0B2QIY0"/>
<feature type="region of interest" description="Disordered" evidence="1">
    <location>
        <begin position="239"/>
        <end position="430"/>
    </location>
</feature>
<feature type="compositionally biased region" description="Acidic residues" evidence="1">
    <location>
        <begin position="410"/>
        <end position="430"/>
    </location>
</feature>
<keyword evidence="5" id="KW-1185">Reference proteome</keyword>
<dbReference type="Gramene" id="XM_028369657.1">
    <property type="protein sequence ID" value="XP_028225458.1"/>
    <property type="gene ID" value="LOC114406827"/>
</dbReference>
<organism evidence="3">
    <name type="scientific">Glycine soja</name>
    <name type="common">Wild soybean</name>
    <dbReference type="NCBI Taxonomy" id="3848"/>
    <lineage>
        <taxon>Eukaryota</taxon>
        <taxon>Viridiplantae</taxon>
        <taxon>Streptophyta</taxon>
        <taxon>Embryophyta</taxon>
        <taxon>Tracheophyta</taxon>
        <taxon>Spermatophyta</taxon>
        <taxon>Magnoliopsida</taxon>
        <taxon>eudicotyledons</taxon>
        <taxon>Gunneridae</taxon>
        <taxon>Pentapetalae</taxon>
        <taxon>rosids</taxon>
        <taxon>fabids</taxon>
        <taxon>Fabales</taxon>
        <taxon>Fabaceae</taxon>
        <taxon>Papilionoideae</taxon>
        <taxon>50 kb inversion clade</taxon>
        <taxon>NPAAA clade</taxon>
        <taxon>indigoferoid/millettioid clade</taxon>
        <taxon>Phaseoleae</taxon>
        <taxon>Glycine</taxon>
        <taxon>Glycine subgen. Soja</taxon>
    </lineage>
</organism>
<dbReference type="Proteomes" id="UP000289340">
    <property type="component" value="Chromosome 3"/>
</dbReference>
<feature type="compositionally biased region" description="Basic and acidic residues" evidence="1">
    <location>
        <begin position="381"/>
        <end position="392"/>
    </location>
</feature>
<evidence type="ECO:0000256" key="1">
    <source>
        <dbReference type="SAM" id="MobiDB-lite"/>
    </source>
</evidence>
<dbReference type="EMBL" id="KN658617">
    <property type="protein sequence ID" value="KHN19858.1"/>
    <property type="molecule type" value="Genomic_DNA"/>
</dbReference>
<dbReference type="SMART" id="SM00751">
    <property type="entry name" value="BSD"/>
    <property type="match status" value="1"/>
</dbReference>
<dbReference type="PROSITE" id="PS50858">
    <property type="entry name" value="BSD"/>
    <property type="match status" value="1"/>
</dbReference>
<gene>
    <name evidence="4" type="ORF">D0Y65_007215</name>
    <name evidence="3" type="ORF">glysoja_033490</name>
</gene>
<evidence type="ECO:0000313" key="3">
    <source>
        <dbReference type="EMBL" id="KHN19858.1"/>
    </source>
</evidence>
<sequence length="430" mass="49069">MNFFTSFFSDDDDDDDNARQTESQDEEEASRDSEHLSDSPTSDGGAWEFSGLWKTLSAKSESIIDTYRRDLQEFGTGLKKEIEVAHGSLETVGHVIDQFGNTVVKGTSHIKSYLDSDNNNRNNNPGGNEEKKSFNSKRYYNRFDAQVRAIQGDVSTYTEVPEDSDEYTDWKSGFSLEGKSDEIEDFLKESEAMESVFKRVVPSVVDRDTFWCRYYYRVYRLKKAEDVRARLVRRMSREEEELSWDVEDDDDDGDGDENKGKEGDSELHGDGTKKLNVEEMHKSGEEGSKEEKRGDLLQSKGDECVEESKVDKNKEVVEKMGDGSSKKTINEDDERKDSGVDSGKKVIMESKVDDGKDSLVANKHSGNKKEEEDLEWDEIENLSRIDEEKEVRTGSPTKVDLRKRLSAAQEQDEEDDLSWDIEDDDEHAKA</sequence>
<proteinExistence type="predicted"/>
<evidence type="ECO:0000313" key="4">
    <source>
        <dbReference type="EMBL" id="RZC20764.1"/>
    </source>
</evidence>
<evidence type="ECO:0000259" key="2">
    <source>
        <dbReference type="PROSITE" id="PS50858"/>
    </source>
</evidence>
<feature type="region of interest" description="Disordered" evidence="1">
    <location>
        <begin position="112"/>
        <end position="133"/>
    </location>
</feature>
<feature type="compositionally biased region" description="Basic and acidic residues" evidence="1">
    <location>
        <begin position="256"/>
        <end position="357"/>
    </location>
</feature>
<protein>
    <submittedName>
        <fullName evidence="3">BSD domain-containing protein 1</fullName>
    </submittedName>
</protein>